<evidence type="ECO:0000256" key="2">
    <source>
        <dbReference type="SAM" id="MobiDB-lite"/>
    </source>
</evidence>
<keyword evidence="1" id="KW-0343">GTPase activation</keyword>
<dbReference type="GO" id="GO:0005096">
    <property type="term" value="F:GTPase activator activity"/>
    <property type="evidence" value="ECO:0007669"/>
    <property type="project" value="UniProtKB-KW"/>
</dbReference>
<evidence type="ECO:0008006" key="7">
    <source>
        <dbReference type="Google" id="ProtNLM"/>
    </source>
</evidence>
<proteinExistence type="predicted"/>
<dbReference type="SUPFAM" id="SSF48350">
    <property type="entry name" value="GTPase activation domain, GAP"/>
    <property type="match status" value="1"/>
</dbReference>
<dbReference type="CDD" id="cd00132">
    <property type="entry name" value="CRIB"/>
    <property type="match status" value="1"/>
</dbReference>
<name>A0A7N0US79_KALFE</name>
<evidence type="ECO:0000313" key="5">
    <source>
        <dbReference type="EnsemblPlants" id="Kaladp0081s0409.1.v1.1"/>
    </source>
</evidence>
<dbReference type="InterPro" id="IPR036936">
    <property type="entry name" value="CRIB_dom_sf"/>
</dbReference>
<dbReference type="Proteomes" id="UP000594263">
    <property type="component" value="Unplaced"/>
</dbReference>
<dbReference type="PANTHER" id="PTHR23177">
    <property type="entry name" value="MKIAA1688 PROTEIN"/>
    <property type="match status" value="1"/>
</dbReference>
<dbReference type="Gramene" id="Kaladp0081s0409.1.v1.1">
    <property type="protein sequence ID" value="Kaladp0081s0409.1.v1.1"/>
    <property type="gene ID" value="Kaladp0081s0409.v1.1"/>
</dbReference>
<dbReference type="Pfam" id="PF00786">
    <property type="entry name" value="PBD"/>
    <property type="match status" value="1"/>
</dbReference>
<dbReference type="AlphaFoldDB" id="A0A7N0US79"/>
<organism evidence="5 6">
    <name type="scientific">Kalanchoe fedtschenkoi</name>
    <name type="common">Lavender scallops</name>
    <name type="synonym">South American air plant</name>
    <dbReference type="NCBI Taxonomy" id="63787"/>
    <lineage>
        <taxon>Eukaryota</taxon>
        <taxon>Viridiplantae</taxon>
        <taxon>Streptophyta</taxon>
        <taxon>Embryophyta</taxon>
        <taxon>Tracheophyta</taxon>
        <taxon>Spermatophyta</taxon>
        <taxon>Magnoliopsida</taxon>
        <taxon>eudicotyledons</taxon>
        <taxon>Gunneridae</taxon>
        <taxon>Pentapetalae</taxon>
        <taxon>Saxifragales</taxon>
        <taxon>Crassulaceae</taxon>
        <taxon>Kalanchoe</taxon>
    </lineage>
</organism>
<feature type="domain" description="Rho-GAP" evidence="4">
    <location>
        <begin position="154"/>
        <end position="335"/>
    </location>
</feature>
<dbReference type="SMART" id="SM00324">
    <property type="entry name" value="RhoGAP"/>
    <property type="match status" value="1"/>
</dbReference>
<protein>
    <recommendedName>
        <fullName evidence="7">Rho GTPase activating protein</fullName>
    </recommendedName>
</protein>
<feature type="compositionally biased region" description="Basic and acidic residues" evidence="2">
    <location>
        <begin position="417"/>
        <end position="426"/>
    </location>
</feature>
<dbReference type="InterPro" id="IPR008936">
    <property type="entry name" value="Rho_GTPase_activation_prot"/>
</dbReference>
<evidence type="ECO:0000313" key="6">
    <source>
        <dbReference type="Proteomes" id="UP000594263"/>
    </source>
</evidence>
<dbReference type="SMART" id="SM00285">
    <property type="entry name" value="PBD"/>
    <property type="match status" value="1"/>
</dbReference>
<dbReference type="Pfam" id="PF00620">
    <property type="entry name" value="RhoGAP"/>
    <property type="match status" value="1"/>
</dbReference>
<feature type="region of interest" description="Disordered" evidence="2">
    <location>
        <begin position="1"/>
        <end position="43"/>
    </location>
</feature>
<keyword evidence="6" id="KW-1185">Reference proteome</keyword>
<dbReference type="CDD" id="cd00159">
    <property type="entry name" value="RhoGAP"/>
    <property type="match status" value="1"/>
</dbReference>
<dbReference type="GO" id="GO:0007165">
    <property type="term" value="P:signal transduction"/>
    <property type="evidence" value="ECO:0007669"/>
    <property type="project" value="InterPro"/>
</dbReference>
<dbReference type="FunFam" id="1.10.555.10:FF:000046">
    <property type="entry name" value="Rho GTPase-activating protein 5"/>
    <property type="match status" value="1"/>
</dbReference>
<dbReference type="EnsemblPlants" id="Kaladp0081s0409.1.v1.1">
    <property type="protein sequence ID" value="Kaladp0081s0409.1.v1.1"/>
    <property type="gene ID" value="Kaladp0081s0409.v1.1"/>
</dbReference>
<sequence length="482" mass="53792">MTRLFRSKSRGLVDDDLTPPNYPSDSNYDGEEEEEEDGWEDEDFEWEDDTFKSPVLTPFASPAAVSNQNQSGGNSQYPVLTILVAALRKSLVTCSVETEDLDALEISYPTNVRHVSHVTFDRFNGFLGLPAELQPEVPKRVPSASASVFGVSAQSMQCSYDERGNSVPTILLMMQKRLYSEGGLQAEGVFRITAENSQEEFVRSQLNKGIVPPGIDVHCLAGLIKAWLRELPTGVLDSLTPEQVMNCNSEDECTSLVKLLPPTEAALLDWAINLMADVVNYEHRNKMNARNIAMVFAPNMTQMADPLTALIHAVQVMNFLKTLIEKTLRGREEAFTTANLLSSCSSTLTKHSANSYSWKTCDETLEYNEASYGNFLRSATLDKLESDTEEKFWSFKDNDKAEDLTESTSDLFAPKSENLDNKRRGDGYNNSESESILDRLSFSRGVKKLCRHPVFQLSRAFKRSAGAEIVHARGNGREERCA</sequence>
<feature type="compositionally biased region" description="Acidic residues" evidence="2">
    <location>
        <begin position="28"/>
        <end position="43"/>
    </location>
</feature>
<dbReference type="Gene3D" id="1.10.555.10">
    <property type="entry name" value="Rho GTPase activation protein"/>
    <property type="match status" value="1"/>
</dbReference>
<dbReference type="InterPro" id="IPR000198">
    <property type="entry name" value="RhoGAP_dom"/>
</dbReference>
<reference evidence="5" key="1">
    <citation type="submission" date="2021-01" db="UniProtKB">
        <authorList>
            <consortium name="EnsemblPlants"/>
        </authorList>
    </citation>
    <scope>IDENTIFICATION</scope>
</reference>
<dbReference type="PROSITE" id="PS50108">
    <property type="entry name" value="CRIB"/>
    <property type="match status" value="1"/>
</dbReference>
<feature type="region of interest" description="Disordered" evidence="2">
    <location>
        <begin position="405"/>
        <end position="430"/>
    </location>
</feature>
<feature type="domain" description="CRIB" evidence="3">
    <location>
        <begin position="106"/>
        <end position="119"/>
    </location>
</feature>
<dbReference type="InterPro" id="IPR000095">
    <property type="entry name" value="CRIB_dom"/>
</dbReference>
<evidence type="ECO:0000259" key="3">
    <source>
        <dbReference type="PROSITE" id="PS50108"/>
    </source>
</evidence>
<dbReference type="InterPro" id="IPR044785">
    <property type="entry name" value="RopGAP1-5"/>
</dbReference>
<evidence type="ECO:0000256" key="1">
    <source>
        <dbReference type="ARBA" id="ARBA00022468"/>
    </source>
</evidence>
<dbReference type="OMA" id="ANMDIGW"/>
<dbReference type="Gene3D" id="3.90.810.10">
    <property type="entry name" value="CRIB domain"/>
    <property type="match status" value="1"/>
</dbReference>
<accession>A0A7N0US79</accession>
<dbReference type="PANTHER" id="PTHR23177:SF74">
    <property type="entry name" value="RHO GTPASE-ACTIVATING PROTEIN 3"/>
    <property type="match status" value="1"/>
</dbReference>
<evidence type="ECO:0000259" key="4">
    <source>
        <dbReference type="PROSITE" id="PS50238"/>
    </source>
</evidence>
<dbReference type="PROSITE" id="PS50238">
    <property type="entry name" value="RHOGAP"/>
    <property type="match status" value="1"/>
</dbReference>